<accession>A0AAN8VEK0</accession>
<reference evidence="2 3" key="1">
    <citation type="submission" date="2023-12" db="EMBL/GenBank/DDBJ databases">
        <title>A high-quality genome assembly for Dillenia turbinata (Dilleniales).</title>
        <authorList>
            <person name="Chanderbali A."/>
        </authorList>
    </citation>
    <scope>NUCLEOTIDE SEQUENCE [LARGE SCALE GENOMIC DNA]</scope>
    <source>
        <strain evidence="2">LSX21</strain>
        <tissue evidence="2">Leaf</tissue>
    </source>
</reference>
<evidence type="ECO:0000256" key="1">
    <source>
        <dbReference type="SAM" id="Phobius"/>
    </source>
</evidence>
<feature type="non-terminal residue" evidence="2">
    <location>
        <position position="1"/>
    </location>
</feature>
<organism evidence="2 3">
    <name type="scientific">Dillenia turbinata</name>
    <dbReference type="NCBI Taxonomy" id="194707"/>
    <lineage>
        <taxon>Eukaryota</taxon>
        <taxon>Viridiplantae</taxon>
        <taxon>Streptophyta</taxon>
        <taxon>Embryophyta</taxon>
        <taxon>Tracheophyta</taxon>
        <taxon>Spermatophyta</taxon>
        <taxon>Magnoliopsida</taxon>
        <taxon>eudicotyledons</taxon>
        <taxon>Gunneridae</taxon>
        <taxon>Pentapetalae</taxon>
        <taxon>Dilleniales</taxon>
        <taxon>Dilleniaceae</taxon>
        <taxon>Dillenia</taxon>
    </lineage>
</organism>
<evidence type="ECO:0000313" key="3">
    <source>
        <dbReference type="Proteomes" id="UP001370490"/>
    </source>
</evidence>
<dbReference type="EMBL" id="JBAMMX010000014">
    <property type="protein sequence ID" value="KAK6927862.1"/>
    <property type="molecule type" value="Genomic_DNA"/>
</dbReference>
<protein>
    <submittedName>
        <fullName evidence="2">Uncharacterized protein</fullName>
    </submittedName>
</protein>
<gene>
    <name evidence="2" type="ORF">RJ641_006453</name>
</gene>
<dbReference type="Proteomes" id="UP001370490">
    <property type="component" value="Unassembled WGS sequence"/>
</dbReference>
<feature type="transmembrane region" description="Helical" evidence="1">
    <location>
        <begin position="134"/>
        <end position="153"/>
    </location>
</feature>
<keyword evidence="1" id="KW-0472">Membrane</keyword>
<proteinExistence type="predicted"/>
<keyword evidence="1" id="KW-1133">Transmembrane helix</keyword>
<dbReference type="AlphaFoldDB" id="A0AAN8VEK0"/>
<keyword evidence="1" id="KW-0812">Transmembrane</keyword>
<keyword evidence="3" id="KW-1185">Reference proteome</keyword>
<comment type="caution">
    <text evidence="2">The sequence shown here is derived from an EMBL/GenBank/DDBJ whole genome shotgun (WGS) entry which is preliminary data.</text>
</comment>
<name>A0AAN8VEK0_9MAGN</name>
<sequence>FDSSSTGHHLLELRKINIAVTVRINITDHPTAVLQRALLSKTLEHVVQFIRRNQTILVSVIRVERLAKLLAVGSDRAVLVGAAGVEVGELPSPSVSISDIIRLISSGGASEPRERRRERSSAQEILPSPLASNLLKTSFMSSVVFCFVFWFAIAKRERRFEVGSYGFSFVG</sequence>
<evidence type="ECO:0000313" key="2">
    <source>
        <dbReference type="EMBL" id="KAK6927862.1"/>
    </source>
</evidence>